<evidence type="ECO:0000256" key="2">
    <source>
        <dbReference type="ARBA" id="ARBA00023125"/>
    </source>
</evidence>
<dbReference type="PROSITE" id="PS50956">
    <property type="entry name" value="HTH_ASNC_2"/>
    <property type="match status" value="1"/>
</dbReference>
<dbReference type="InterPro" id="IPR019888">
    <property type="entry name" value="Tscrpt_reg_AsnC-like"/>
</dbReference>
<evidence type="ECO:0000313" key="5">
    <source>
        <dbReference type="EMBL" id="BCI60460.1"/>
    </source>
</evidence>
<protein>
    <submittedName>
        <fullName evidence="5">AsnC family transcriptional regulator</fullName>
    </submittedName>
</protein>
<evidence type="ECO:0000313" key="6">
    <source>
        <dbReference type="Proteomes" id="UP000593890"/>
    </source>
</evidence>
<dbReference type="InterPro" id="IPR000485">
    <property type="entry name" value="AsnC-type_HTH_dom"/>
</dbReference>
<proteinExistence type="predicted"/>
<reference evidence="6" key="1">
    <citation type="submission" date="2020-07" db="EMBL/GenBank/DDBJ databases">
        <title>Complete genome sequencing of Clostridia bacterium strain 12CBH8.</title>
        <authorList>
            <person name="Sakamoto M."/>
            <person name="Murakami T."/>
            <person name="Mori H."/>
        </authorList>
    </citation>
    <scope>NUCLEOTIDE SEQUENCE [LARGE SCALE GENOMIC DNA]</scope>
    <source>
        <strain evidence="6">12CBH8</strain>
    </source>
</reference>
<dbReference type="PANTHER" id="PTHR30154">
    <property type="entry name" value="LEUCINE-RESPONSIVE REGULATORY PROTEIN"/>
    <property type="match status" value="1"/>
</dbReference>
<evidence type="ECO:0000256" key="1">
    <source>
        <dbReference type="ARBA" id="ARBA00023015"/>
    </source>
</evidence>
<gene>
    <name evidence="5" type="ORF">C12CBH8_10990</name>
</gene>
<dbReference type="InterPro" id="IPR011008">
    <property type="entry name" value="Dimeric_a/b-barrel"/>
</dbReference>
<dbReference type="EMBL" id="AP023321">
    <property type="protein sequence ID" value="BCI60460.1"/>
    <property type="molecule type" value="Genomic_DNA"/>
</dbReference>
<sequence length="159" mass="18104">MEKLLKLLDENARLSNEQMAVMLGMTPEEVAAEIDRLEKQGVIRGYKTVINWDKTQREYVTALIELKVTPKRDLGFDEIAHTIAAFEEVQDVYLMSGGFDVAVMLNGRTFQEIAMFVAKRLSPLESVLSTATHFVLSRYKEKGLLMNTVPPDERRNILL</sequence>
<keyword evidence="6" id="KW-1185">Reference proteome</keyword>
<dbReference type="Proteomes" id="UP000593890">
    <property type="component" value="Chromosome"/>
</dbReference>
<organism evidence="5 6">
    <name type="scientific">Solibaculum mannosilyticum</name>
    <dbReference type="NCBI Taxonomy" id="2780922"/>
    <lineage>
        <taxon>Bacteria</taxon>
        <taxon>Bacillati</taxon>
        <taxon>Bacillota</taxon>
        <taxon>Clostridia</taxon>
        <taxon>Eubacteriales</taxon>
        <taxon>Oscillospiraceae</taxon>
        <taxon>Solibaculum</taxon>
    </lineage>
</organism>
<keyword evidence="3" id="KW-0804">Transcription</keyword>
<dbReference type="PANTHER" id="PTHR30154:SF34">
    <property type="entry name" value="TRANSCRIPTIONAL REGULATOR AZLB"/>
    <property type="match status" value="1"/>
</dbReference>
<dbReference type="SMART" id="SM00344">
    <property type="entry name" value="HTH_ASNC"/>
    <property type="match status" value="1"/>
</dbReference>
<dbReference type="Gene3D" id="1.10.10.10">
    <property type="entry name" value="Winged helix-like DNA-binding domain superfamily/Winged helix DNA-binding domain"/>
    <property type="match status" value="1"/>
</dbReference>
<dbReference type="GO" id="GO:0043200">
    <property type="term" value="P:response to amino acid"/>
    <property type="evidence" value="ECO:0007669"/>
    <property type="project" value="TreeGrafter"/>
</dbReference>
<keyword evidence="1" id="KW-0805">Transcription regulation</keyword>
<evidence type="ECO:0000256" key="3">
    <source>
        <dbReference type="ARBA" id="ARBA00023163"/>
    </source>
</evidence>
<dbReference type="InterPro" id="IPR036388">
    <property type="entry name" value="WH-like_DNA-bd_sf"/>
</dbReference>
<feature type="domain" description="HTH asnC-type" evidence="4">
    <location>
        <begin position="1"/>
        <end position="77"/>
    </location>
</feature>
<dbReference type="GO" id="GO:0005829">
    <property type="term" value="C:cytosol"/>
    <property type="evidence" value="ECO:0007669"/>
    <property type="project" value="TreeGrafter"/>
</dbReference>
<dbReference type="Gene3D" id="3.30.70.920">
    <property type="match status" value="1"/>
</dbReference>
<keyword evidence="2" id="KW-0238">DNA-binding</keyword>
<accession>A0A7I8D105</accession>
<dbReference type="Pfam" id="PF13412">
    <property type="entry name" value="HTH_24"/>
    <property type="match status" value="1"/>
</dbReference>
<evidence type="ECO:0000259" key="4">
    <source>
        <dbReference type="PROSITE" id="PS50956"/>
    </source>
</evidence>
<dbReference type="GO" id="GO:0043565">
    <property type="term" value="F:sequence-specific DNA binding"/>
    <property type="evidence" value="ECO:0007669"/>
    <property type="project" value="InterPro"/>
</dbReference>
<name>A0A7I8D105_9FIRM</name>
<dbReference type="KEGG" id="sman:C12CBH8_10990"/>
<dbReference type="SUPFAM" id="SSF46785">
    <property type="entry name" value="Winged helix' DNA-binding domain"/>
    <property type="match status" value="1"/>
</dbReference>
<dbReference type="InterPro" id="IPR036390">
    <property type="entry name" value="WH_DNA-bd_sf"/>
</dbReference>
<dbReference type="InterPro" id="IPR019887">
    <property type="entry name" value="Tscrpt_reg_AsnC/Lrp_C"/>
</dbReference>
<dbReference type="RefSeq" id="WP_090266320.1">
    <property type="nucleotide sequence ID" value="NZ_AP023321.1"/>
</dbReference>
<dbReference type="AlphaFoldDB" id="A0A7I8D105"/>
<dbReference type="Pfam" id="PF01037">
    <property type="entry name" value="AsnC_trans_reg"/>
    <property type="match status" value="1"/>
</dbReference>
<dbReference type="SUPFAM" id="SSF54909">
    <property type="entry name" value="Dimeric alpha+beta barrel"/>
    <property type="match status" value="1"/>
</dbReference>